<dbReference type="EMBL" id="CP012559">
    <property type="protein sequence ID" value="ALB29602.1"/>
    <property type="molecule type" value="Genomic_DNA"/>
</dbReference>
<dbReference type="InterPro" id="IPR013320">
    <property type="entry name" value="ConA-like_dom_sf"/>
</dbReference>
<name>A0A0K2LE85_9LACO</name>
<dbReference type="KEGG" id="lhi:JP39_09695"/>
<dbReference type="STRING" id="1074467.JP39_09695"/>
<keyword evidence="2" id="KW-1185">Reference proteome</keyword>
<proteinExistence type="predicted"/>
<dbReference type="SUPFAM" id="SSF49899">
    <property type="entry name" value="Concanavalin A-like lectins/glucanases"/>
    <property type="match status" value="1"/>
</dbReference>
<dbReference type="OrthoDB" id="2306834at2"/>
<protein>
    <submittedName>
        <fullName evidence="1">Uncharacterized protein</fullName>
    </submittedName>
</protein>
<evidence type="ECO:0000313" key="2">
    <source>
        <dbReference type="Proteomes" id="UP000061546"/>
    </source>
</evidence>
<dbReference type="PROSITE" id="PS51257">
    <property type="entry name" value="PROKAR_LIPOPROTEIN"/>
    <property type="match status" value="1"/>
</dbReference>
<reference evidence="1 2" key="1">
    <citation type="submission" date="2015-08" db="EMBL/GenBank/DDBJ databases">
        <title>Genomic sequence of Lactobacillus heilongjiangensis DSM 28069, isolated from Chinese traditional pickle.</title>
        <authorList>
            <person name="Jiang X."/>
            <person name="Zheng B."/>
            <person name="Cheng H."/>
        </authorList>
    </citation>
    <scope>NUCLEOTIDE SEQUENCE [LARGE SCALE GENOMIC DNA]</scope>
    <source>
        <strain evidence="1 2">DSM 28069</strain>
    </source>
</reference>
<dbReference type="RefSeq" id="WP_041498889.1">
    <property type="nucleotide sequence ID" value="NZ_BJDV01000005.1"/>
</dbReference>
<sequence length="586" mass="64424">MGEYKKINIKVFIFFVFIAVITTTIAACNYTKVRADTTSGDPADLANALATAPRGLDISDPTFRLGEFYMNNYPGLNVNAAKVIDRNQSAGDKTGILRVTNDFNQLGAIWSNIDEANYIDVSRDQTMSMWLYFGRPVNSAQPKEVGDGMAFVLQNDDRKLGAISMFNEDPAYGETLGVWGADFDNENANNMTSDLIKTSIQKSYAIEFDTFANNLVSFGAINGKGVSFDAGKTSQHIGMNYPDLESTYLRQIVDIIVDQKHYFSMNHKNEEATITTGGSFDNMNLTDAQWHHMTVKFTHDTHTLSFDYDDKNLDGTYKAPVKAASTVLNMNHFQLGDSNKLRWGFTGSTGQFMENNLIVFESIPSFVSGDTSASIKNVTKNYTISAGDHVDVGDDLDFTYNLNYESGAKEWSDILASMNLPSEVTFHSGSVIYNDDAGNVEEIPLSEYTNNNVQHQLLQNLSDTNKKATIVLHTTVNSVDRQTEVGESWAKFASDNFIINDKAPNFVIDVDSLNISTNPSGTVNYGSLDQVPETIPVTGEIWYSKVSTINPNTIKVKSSFNGGSEVTTSATGSIGATAPFSLSIDR</sequence>
<dbReference type="Proteomes" id="UP000061546">
    <property type="component" value="Chromosome"/>
</dbReference>
<organism evidence="1 2">
    <name type="scientific">Companilactobacillus heilongjiangensis</name>
    <dbReference type="NCBI Taxonomy" id="1074467"/>
    <lineage>
        <taxon>Bacteria</taxon>
        <taxon>Bacillati</taxon>
        <taxon>Bacillota</taxon>
        <taxon>Bacilli</taxon>
        <taxon>Lactobacillales</taxon>
        <taxon>Lactobacillaceae</taxon>
        <taxon>Companilactobacillus</taxon>
    </lineage>
</organism>
<gene>
    <name evidence="1" type="ORF">JP39_09695</name>
</gene>
<evidence type="ECO:0000313" key="1">
    <source>
        <dbReference type="EMBL" id="ALB29602.1"/>
    </source>
</evidence>
<dbReference type="AlphaFoldDB" id="A0A0K2LE85"/>
<dbReference type="Gene3D" id="2.60.120.200">
    <property type="match status" value="1"/>
</dbReference>
<accession>A0A0K2LE85</accession>